<proteinExistence type="predicted"/>
<protein>
    <submittedName>
        <fullName evidence="1">Transcription factor MYB1R1-like</fullName>
    </submittedName>
</protein>
<gene>
    <name evidence="1" type="ORF">OWV82_017268</name>
</gene>
<sequence length="309" mass="33516">MSRSCSQCGNNGHNSRTCAEAAGGGGSCGSASSAENGIMLFGVRVTEGGSSFRKSVSMNNLSQFDQPQDSNAEAGYASDDVVHASARSRERKRGVPWTEEEHRLFLLGLQKVGKGDWRGISRNFVKTRTPTQVASHAQKYFLRRFNQNRRRRRSSLFDITTDTFMGSSMEEDQVHQETVTLPLPQLQQQQQLSCNLGGFPVSTYPVKLAPAVLPVTGNNSMENLTLGPIKQQRTSPKLIRPIPIIPVPPSSRMADLNLNQKGTHVDPLPLSLKLSTPSSSSDEQSPAAQHSSAFQAMSSGDSNSIISVA</sequence>
<dbReference type="Proteomes" id="UP001164539">
    <property type="component" value="Chromosome 9"/>
</dbReference>
<comment type="caution">
    <text evidence="1">The sequence shown here is derived from an EMBL/GenBank/DDBJ whole genome shotgun (WGS) entry which is preliminary data.</text>
</comment>
<dbReference type="EMBL" id="CM051402">
    <property type="protein sequence ID" value="KAJ4711212.1"/>
    <property type="molecule type" value="Genomic_DNA"/>
</dbReference>
<name>A0ACC1XJQ9_MELAZ</name>
<organism evidence="1 2">
    <name type="scientific">Melia azedarach</name>
    <name type="common">Chinaberry tree</name>
    <dbReference type="NCBI Taxonomy" id="155640"/>
    <lineage>
        <taxon>Eukaryota</taxon>
        <taxon>Viridiplantae</taxon>
        <taxon>Streptophyta</taxon>
        <taxon>Embryophyta</taxon>
        <taxon>Tracheophyta</taxon>
        <taxon>Spermatophyta</taxon>
        <taxon>Magnoliopsida</taxon>
        <taxon>eudicotyledons</taxon>
        <taxon>Gunneridae</taxon>
        <taxon>Pentapetalae</taxon>
        <taxon>rosids</taxon>
        <taxon>malvids</taxon>
        <taxon>Sapindales</taxon>
        <taxon>Meliaceae</taxon>
        <taxon>Melia</taxon>
    </lineage>
</organism>
<accession>A0ACC1XJQ9</accession>
<reference evidence="1 2" key="1">
    <citation type="journal article" date="2023" name="Science">
        <title>Complex scaffold remodeling in plant triterpene biosynthesis.</title>
        <authorList>
            <person name="De La Pena R."/>
            <person name="Hodgson H."/>
            <person name="Liu J.C."/>
            <person name="Stephenson M.J."/>
            <person name="Martin A.C."/>
            <person name="Owen C."/>
            <person name="Harkess A."/>
            <person name="Leebens-Mack J."/>
            <person name="Jimenez L.E."/>
            <person name="Osbourn A."/>
            <person name="Sattely E.S."/>
        </authorList>
    </citation>
    <scope>NUCLEOTIDE SEQUENCE [LARGE SCALE GENOMIC DNA]</scope>
    <source>
        <strain evidence="2">cv. JPN11</strain>
        <tissue evidence="1">Leaf</tissue>
    </source>
</reference>
<keyword evidence="2" id="KW-1185">Reference proteome</keyword>
<evidence type="ECO:0000313" key="2">
    <source>
        <dbReference type="Proteomes" id="UP001164539"/>
    </source>
</evidence>
<evidence type="ECO:0000313" key="1">
    <source>
        <dbReference type="EMBL" id="KAJ4711212.1"/>
    </source>
</evidence>